<comment type="caution">
    <text evidence="3">The sequence shown here is derived from an EMBL/GenBank/DDBJ whole genome shotgun (WGS) entry which is preliminary data.</text>
</comment>
<dbReference type="GO" id="GO:0003723">
    <property type="term" value="F:RNA binding"/>
    <property type="evidence" value="ECO:0007669"/>
    <property type="project" value="UniProtKB-UniRule"/>
</dbReference>
<gene>
    <name evidence="3" type="ORF">BDN70DRAFT_869885</name>
</gene>
<organism evidence="3 4">
    <name type="scientific">Pholiota conissans</name>
    <dbReference type="NCBI Taxonomy" id="109636"/>
    <lineage>
        <taxon>Eukaryota</taxon>
        <taxon>Fungi</taxon>
        <taxon>Dikarya</taxon>
        <taxon>Basidiomycota</taxon>
        <taxon>Agaricomycotina</taxon>
        <taxon>Agaricomycetes</taxon>
        <taxon>Agaricomycetidae</taxon>
        <taxon>Agaricales</taxon>
        <taxon>Agaricineae</taxon>
        <taxon>Strophariaceae</taxon>
        <taxon>Pholiota</taxon>
    </lineage>
</organism>
<sequence>MSNFVTSLNNYLQDKKESHLLTWTEASSGPPHQPTWTVECKIGGEVKGSGAALSKADAKQIAAKEALTVLRG</sequence>
<evidence type="ECO:0000259" key="2">
    <source>
        <dbReference type="PROSITE" id="PS50137"/>
    </source>
</evidence>
<dbReference type="Pfam" id="PF00035">
    <property type="entry name" value="dsrm"/>
    <property type="match status" value="1"/>
</dbReference>
<protein>
    <recommendedName>
        <fullName evidence="2">DRBM domain-containing protein</fullName>
    </recommendedName>
</protein>
<proteinExistence type="predicted"/>
<dbReference type="OrthoDB" id="3246846at2759"/>
<dbReference type="EMBL" id="MU155130">
    <property type="protein sequence ID" value="KAF9486375.1"/>
    <property type="molecule type" value="Genomic_DNA"/>
</dbReference>
<evidence type="ECO:0000313" key="4">
    <source>
        <dbReference type="Proteomes" id="UP000807469"/>
    </source>
</evidence>
<accession>A0A9P5ZGT3</accession>
<keyword evidence="4" id="KW-1185">Reference proteome</keyword>
<dbReference type="InterPro" id="IPR014720">
    <property type="entry name" value="dsRBD_dom"/>
</dbReference>
<feature type="domain" description="DRBM" evidence="2">
    <location>
        <begin position="3"/>
        <end position="72"/>
    </location>
</feature>
<name>A0A9P5ZGT3_9AGAR</name>
<evidence type="ECO:0000256" key="1">
    <source>
        <dbReference type="PROSITE-ProRule" id="PRU00266"/>
    </source>
</evidence>
<dbReference type="SMART" id="SM00358">
    <property type="entry name" value="DSRM"/>
    <property type="match status" value="1"/>
</dbReference>
<dbReference type="CDD" id="cd10845">
    <property type="entry name" value="DSRM_RNAse_III_family"/>
    <property type="match status" value="1"/>
</dbReference>
<dbReference type="Proteomes" id="UP000807469">
    <property type="component" value="Unassembled WGS sequence"/>
</dbReference>
<dbReference type="AlphaFoldDB" id="A0A9P5ZGT3"/>
<evidence type="ECO:0000313" key="3">
    <source>
        <dbReference type="EMBL" id="KAF9486375.1"/>
    </source>
</evidence>
<dbReference type="Gene3D" id="3.30.160.20">
    <property type="match status" value="1"/>
</dbReference>
<dbReference type="PROSITE" id="PS50137">
    <property type="entry name" value="DS_RBD"/>
    <property type="match status" value="1"/>
</dbReference>
<keyword evidence="1" id="KW-0694">RNA-binding</keyword>
<reference evidence="3" key="1">
    <citation type="submission" date="2020-11" db="EMBL/GenBank/DDBJ databases">
        <authorList>
            <consortium name="DOE Joint Genome Institute"/>
            <person name="Ahrendt S."/>
            <person name="Riley R."/>
            <person name="Andreopoulos W."/>
            <person name="Labutti K."/>
            <person name="Pangilinan J."/>
            <person name="Ruiz-Duenas F.J."/>
            <person name="Barrasa J.M."/>
            <person name="Sanchez-Garcia M."/>
            <person name="Camarero S."/>
            <person name="Miyauchi S."/>
            <person name="Serrano A."/>
            <person name="Linde D."/>
            <person name="Babiker R."/>
            <person name="Drula E."/>
            <person name="Ayuso-Fernandez I."/>
            <person name="Pacheco R."/>
            <person name="Padilla G."/>
            <person name="Ferreira P."/>
            <person name="Barriuso J."/>
            <person name="Kellner H."/>
            <person name="Castanera R."/>
            <person name="Alfaro M."/>
            <person name="Ramirez L."/>
            <person name="Pisabarro A.G."/>
            <person name="Kuo A."/>
            <person name="Tritt A."/>
            <person name="Lipzen A."/>
            <person name="He G."/>
            <person name="Yan M."/>
            <person name="Ng V."/>
            <person name="Cullen D."/>
            <person name="Martin F."/>
            <person name="Rosso M.-N."/>
            <person name="Henrissat B."/>
            <person name="Hibbett D."/>
            <person name="Martinez A.T."/>
            <person name="Grigoriev I.V."/>
        </authorList>
    </citation>
    <scope>NUCLEOTIDE SEQUENCE</scope>
    <source>
        <strain evidence="3">CIRM-BRFM 674</strain>
    </source>
</reference>
<dbReference type="SUPFAM" id="SSF54768">
    <property type="entry name" value="dsRNA-binding domain-like"/>
    <property type="match status" value="1"/>
</dbReference>